<evidence type="ECO:0000259" key="8">
    <source>
        <dbReference type="PROSITE" id="PS50888"/>
    </source>
</evidence>
<dbReference type="GO" id="GO:0000981">
    <property type="term" value="F:DNA-binding transcription factor activity, RNA polymerase II-specific"/>
    <property type="evidence" value="ECO:0007669"/>
    <property type="project" value="TreeGrafter"/>
</dbReference>
<evidence type="ECO:0000256" key="7">
    <source>
        <dbReference type="SAM" id="MobiDB-lite"/>
    </source>
</evidence>
<dbReference type="GeneID" id="111107401"/>
<feature type="compositionally biased region" description="Polar residues" evidence="7">
    <location>
        <begin position="200"/>
        <end position="209"/>
    </location>
</feature>
<dbReference type="CDD" id="cd11397">
    <property type="entry name" value="bHLHzip_MITF_like"/>
    <property type="match status" value="1"/>
</dbReference>
<dbReference type="PANTHER" id="PTHR45776">
    <property type="entry name" value="MIP04163P"/>
    <property type="match status" value="1"/>
</dbReference>
<dbReference type="PROSITE" id="PS50888">
    <property type="entry name" value="BHLH"/>
    <property type="match status" value="1"/>
</dbReference>
<keyword evidence="6" id="KW-0539">Nucleus</keyword>
<dbReference type="Gene3D" id="4.10.280.10">
    <property type="entry name" value="Helix-loop-helix DNA-binding domain"/>
    <property type="match status" value="1"/>
</dbReference>
<evidence type="ECO:0000313" key="10">
    <source>
        <dbReference type="RefSeq" id="XP_022298290.1"/>
    </source>
</evidence>
<feature type="region of interest" description="Disordered" evidence="7">
    <location>
        <begin position="543"/>
        <end position="572"/>
    </location>
</feature>
<feature type="domain" description="BHLH" evidence="8">
    <location>
        <begin position="404"/>
        <end position="457"/>
    </location>
</feature>
<evidence type="ECO:0000256" key="1">
    <source>
        <dbReference type="ARBA" id="ARBA00004123"/>
    </source>
</evidence>
<organism evidence="9 10">
    <name type="scientific">Crassostrea virginica</name>
    <name type="common">Eastern oyster</name>
    <dbReference type="NCBI Taxonomy" id="6565"/>
    <lineage>
        <taxon>Eukaryota</taxon>
        <taxon>Metazoa</taxon>
        <taxon>Spiralia</taxon>
        <taxon>Lophotrochozoa</taxon>
        <taxon>Mollusca</taxon>
        <taxon>Bivalvia</taxon>
        <taxon>Autobranchia</taxon>
        <taxon>Pteriomorphia</taxon>
        <taxon>Ostreida</taxon>
        <taxon>Ostreoidea</taxon>
        <taxon>Ostreidae</taxon>
        <taxon>Crassostrea</taxon>
    </lineage>
</organism>
<dbReference type="InterPro" id="IPR011598">
    <property type="entry name" value="bHLH_dom"/>
</dbReference>
<evidence type="ECO:0000256" key="4">
    <source>
        <dbReference type="ARBA" id="ARBA00023125"/>
    </source>
</evidence>
<dbReference type="Pfam" id="PF15951">
    <property type="entry name" value="MITF_TFEB_C_3_N"/>
    <property type="match status" value="1"/>
</dbReference>
<comment type="subcellular location">
    <subcellularLocation>
        <location evidence="1">Nucleus</location>
    </subcellularLocation>
</comment>
<feature type="region of interest" description="Disordered" evidence="7">
    <location>
        <begin position="190"/>
        <end position="209"/>
    </location>
</feature>
<keyword evidence="9" id="KW-1185">Reference proteome</keyword>
<dbReference type="KEGG" id="cvn:111107401"/>
<dbReference type="SUPFAM" id="SSF47459">
    <property type="entry name" value="HLH, helix-loop-helix DNA-binding domain"/>
    <property type="match status" value="1"/>
</dbReference>
<evidence type="ECO:0000256" key="5">
    <source>
        <dbReference type="ARBA" id="ARBA00023163"/>
    </source>
</evidence>
<dbReference type="OrthoDB" id="6242697at2759"/>
<protein>
    <submittedName>
        <fullName evidence="10">Microphthalmia-associated transcription factor-like isoform X1</fullName>
    </submittedName>
</protein>
<dbReference type="GO" id="GO:0000978">
    <property type="term" value="F:RNA polymerase II cis-regulatory region sequence-specific DNA binding"/>
    <property type="evidence" value="ECO:0007669"/>
    <property type="project" value="TreeGrafter"/>
</dbReference>
<accession>A0A8B8B4F3</accession>
<proteinExistence type="inferred from homology"/>
<dbReference type="RefSeq" id="XP_022298290.1">
    <property type="nucleotide sequence ID" value="XM_022442582.1"/>
</dbReference>
<keyword evidence="4" id="KW-0238">DNA-binding</keyword>
<feature type="compositionally biased region" description="Basic and acidic residues" evidence="7">
    <location>
        <begin position="23"/>
        <end position="40"/>
    </location>
</feature>
<dbReference type="SMART" id="SM00353">
    <property type="entry name" value="HLH"/>
    <property type="match status" value="1"/>
</dbReference>
<evidence type="ECO:0000256" key="6">
    <source>
        <dbReference type="ARBA" id="ARBA00023242"/>
    </source>
</evidence>
<comment type="similarity">
    <text evidence="2">Belongs to the MiT/TFE family.</text>
</comment>
<name>A0A8B8B4F3_CRAVI</name>
<keyword evidence="5" id="KW-0804">Transcription</keyword>
<dbReference type="GO" id="GO:0005634">
    <property type="term" value="C:nucleus"/>
    <property type="evidence" value="ECO:0007669"/>
    <property type="project" value="UniProtKB-SubCell"/>
</dbReference>
<dbReference type="Pfam" id="PF00010">
    <property type="entry name" value="HLH"/>
    <property type="match status" value="1"/>
</dbReference>
<evidence type="ECO:0000313" key="9">
    <source>
        <dbReference type="Proteomes" id="UP000694844"/>
    </source>
</evidence>
<dbReference type="GO" id="GO:0046983">
    <property type="term" value="F:protein dimerization activity"/>
    <property type="evidence" value="ECO:0007669"/>
    <property type="project" value="InterPro"/>
</dbReference>
<evidence type="ECO:0000256" key="2">
    <source>
        <dbReference type="ARBA" id="ARBA00008289"/>
    </source>
</evidence>
<dbReference type="InterPro" id="IPR036638">
    <property type="entry name" value="HLH_DNA-bd_sf"/>
</dbReference>
<evidence type="ECO:0000256" key="3">
    <source>
        <dbReference type="ARBA" id="ARBA00023015"/>
    </source>
</evidence>
<dbReference type="PANTHER" id="PTHR45776:SF2">
    <property type="entry name" value="MIP04163P"/>
    <property type="match status" value="1"/>
</dbReference>
<dbReference type="AlphaFoldDB" id="A0A8B8B4F3"/>
<sequence length="572" mass="63867">MGTVGEYEDIGLDLRVPKMSPEGQERCDSRTESEGGEHTRTFLEDGRAIKLERSESDPESEGARVIDYQNIDEESDANIDINLCYPPEGDFYSLGAHNDGSFDDSEMTLKSDDSATSNDNDSVVVISRRLSGEGERRIQLRSLLDSRVNRGGKIEKVRIVKSANMTKLDVPRGNLRANLRLELMRLQAAQEDQKKEERSYSQSYKPVPTQPQAIQIPASNSLSSTEVPTSILTVKTQLENPTQFHVSESQKRQIHLFLHNSGTGATTAQSMPALTTQMPGANLVPTTVSGSAPVVDPESPLSMGLSSATNSVSDFNEVDNLLNDIISLESVDPNVDQDLNLLEPSLNHMSTTLPHSNNLLGLYNETSDPETSNGASSCPAKFAELRIPDFLSDEEKRMWMKDRQKKDNHNMIERRRRFNINDRIKELGTLLPKSTDPDMRQNKGTILKASVEYIRRLKKDQDRLKMMEARQRQLEMNNRKMLLRMQQMELIMKSQGMGTGLDSEIEQLTLSQQPVAYQAAKFQPDLSQTNVLVNHAAAMDEFMDDSSPVNADPMLSSEPVSPSNLDDSSDML</sequence>
<reference evidence="10" key="1">
    <citation type="submission" date="2025-08" db="UniProtKB">
        <authorList>
            <consortium name="RefSeq"/>
        </authorList>
    </citation>
    <scope>IDENTIFICATION</scope>
    <source>
        <tissue evidence="10">Whole sample</tissue>
    </source>
</reference>
<feature type="region of interest" description="Disordered" evidence="7">
    <location>
        <begin position="17"/>
        <end position="40"/>
    </location>
</feature>
<dbReference type="InterPro" id="IPR031867">
    <property type="entry name" value="MiT/TFE_N"/>
</dbReference>
<gene>
    <name evidence="10" type="primary">LOC111107401</name>
</gene>
<keyword evidence="3" id="KW-0805">Transcription regulation</keyword>
<dbReference type="Proteomes" id="UP000694844">
    <property type="component" value="Chromosome 8"/>
</dbReference>